<comment type="subcellular location">
    <subcellularLocation>
        <location evidence="2 15 17">Cytoplasm</location>
    </subcellularLocation>
</comment>
<dbReference type="SUPFAM" id="SSF75217">
    <property type="entry name" value="alpha/beta knot"/>
    <property type="match status" value="1"/>
</dbReference>
<comment type="subunit">
    <text evidence="4 15 17">Homodimer.</text>
</comment>
<comment type="function">
    <text evidence="1 15 17">Specifically methylates guanosine-37 in various tRNAs.</text>
</comment>
<dbReference type="PANTHER" id="PTHR46417">
    <property type="entry name" value="TRNA (GUANINE-N(1)-)-METHYLTRANSFERASE"/>
    <property type="match status" value="1"/>
</dbReference>
<name>A0A5C0UGR7_9PROT</name>
<evidence type="ECO:0000256" key="12">
    <source>
        <dbReference type="ARBA" id="ARBA00029736"/>
    </source>
</evidence>
<evidence type="ECO:0000256" key="15">
    <source>
        <dbReference type="HAMAP-Rule" id="MF_00605"/>
    </source>
</evidence>
<dbReference type="Gene3D" id="1.10.1270.20">
    <property type="entry name" value="tRNA(m1g37)methyltransferase, domain 2"/>
    <property type="match status" value="1"/>
</dbReference>
<evidence type="ECO:0000256" key="14">
    <source>
        <dbReference type="ARBA" id="ARBA00047783"/>
    </source>
</evidence>
<dbReference type="NCBIfam" id="TIGR00088">
    <property type="entry name" value="trmD"/>
    <property type="match status" value="1"/>
</dbReference>
<evidence type="ECO:0000256" key="13">
    <source>
        <dbReference type="ARBA" id="ARBA00033392"/>
    </source>
</evidence>
<feature type="binding site" evidence="15 16">
    <location>
        <position position="117"/>
    </location>
    <ligand>
        <name>S-adenosyl-L-methionine</name>
        <dbReference type="ChEBI" id="CHEBI:59789"/>
    </ligand>
</feature>
<sequence length="247" mass="28281">MSEHEECKLKKKWEVDVGTIFPGMFPGPLSFSCVGKSIDKFWNINSHDLRKYRIKKDLDDKPFGGGHGMIMRPDCMDSWLSEIYRGQKIIYPSPRGRVFDQSMTSELLENDLIILCGRYEGIDCRVLKHWNIEEVSIGDYILCGGELAAMVMIESCVRTIEGVLGNSKSALEDSFSDGLLENDQYTKPASWVPKNTDLEYNVPHVLRSGNHASISKWILENKENLTENRRSDLWSKYVARKEKNVHS</sequence>
<evidence type="ECO:0000256" key="3">
    <source>
        <dbReference type="ARBA" id="ARBA00007630"/>
    </source>
</evidence>
<dbReference type="AlphaFoldDB" id="A0A5C0UGR7"/>
<feature type="binding site" evidence="15 16">
    <location>
        <begin position="137"/>
        <end position="142"/>
    </location>
    <ligand>
        <name>S-adenosyl-L-methionine</name>
        <dbReference type="ChEBI" id="CHEBI:59789"/>
    </ligand>
</feature>
<keyword evidence="11 15" id="KW-0819">tRNA processing</keyword>
<evidence type="ECO:0000256" key="5">
    <source>
        <dbReference type="ARBA" id="ARBA00012807"/>
    </source>
</evidence>
<feature type="domain" description="tRNA methyltransferase TRMD/TRM10-type" evidence="18">
    <location>
        <begin position="15"/>
        <end position="235"/>
    </location>
</feature>
<evidence type="ECO:0000256" key="11">
    <source>
        <dbReference type="ARBA" id="ARBA00022694"/>
    </source>
</evidence>
<evidence type="ECO:0000256" key="10">
    <source>
        <dbReference type="ARBA" id="ARBA00022691"/>
    </source>
</evidence>
<dbReference type="EC" id="2.1.1.228" evidence="5 15"/>
<dbReference type="PANTHER" id="PTHR46417:SF1">
    <property type="entry name" value="TRNA (GUANINE-N(1)-)-METHYLTRANSFERASE"/>
    <property type="match status" value="1"/>
</dbReference>
<dbReference type="Gene3D" id="3.40.1280.10">
    <property type="match status" value="1"/>
</dbReference>
<comment type="similarity">
    <text evidence="3 15 17">Belongs to the RNA methyltransferase TrmD family.</text>
</comment>
<evidence type="ECO:0000259" key="18">
    <source>
        <dbReference type="Pfam" id="PF01746"/>
    </source>
</evidence>
<dbReference type="Proteomes" id="UP000324924">
    <property type="component" value="Chromosome"/>
</dbReference>
<dbReference type="NCBIfam" id="NF000648">
    <property type="entry name" value="PRK00026.1"/>
    <property type="match status" value="1"/>
</dbReference>
<keyword evidence="7 15" id="KW-0963">Cytoplasm</keyword>
<proteinExistence type="inferred from homology"/>
<organism evidence="19 20">
    <name type="scientific">Candidatus Nesciobacter abundans</name>
    <dbReference type="NCBI Taxonomy" id="2601668"/>
    <lineage>
        <taxon>Bacteria</taxon>
        <taxon>Pseudomonadati</taxon>
        <taxon>Pseudomonadota</taxon>
        <taxon>Alphaproteobacteria</taxon>
        <taxon>Holosporales</taxon>
        <taxon>Holosporaceae</taxon>
        <taxon>Candidatus Nesciobacter</taxon>
    </lineage>
</organism>
<evidence type="ECO:0000313" key="20">
    <source>
        <dbReference type="Proteomes" id="UP000324924"/>
    </source>
</evidence>
<dbReference type="RefSeq" id="WP_148972020.1">
    <property type="nucleotide sequence ID" value="NZ_CP043314.1"/>
</dbReference>
<dbReference type="GO" id="GO:0052906">
    <property type="term" value="F:tRNA (guanine(37)-N1)-methyltransferase activity"/>
    <property type="evidence" value="ECO:0007669"/>
    <property type="project" value="UniProtKB-UniRule"/>
</dbReference>
<evidence type="ECO:0000313" key="19">
    <source>
        <dbReference type="EMBL" id="QEK38897.1"/>
    </source>
</evidence>
<evidence type="ECO:0000256" key="17">
    <source>
        <dbReference type="RuleBase" id="RU003464"/>
    </source>
</evidence>
<dbReference type="HAMAP" id="MF_00605">
    <property type="entry name" value="TrmD"/>
    <property type="match status" value="1"/>
</dbReference>
<keyword evidence="20" id="KW-1185">Reference proteome</keyword>
<protein>
    <recommendedName>
        <fullName evidence="6 15">tRNA (guanine-N(1)-)-methyltransferase</fullName>
        <ecNumber evidence="5 15">2.1.1.228</ecNumber>
    </recommendedName>
    <alternativeName>
        <fullName evidence="12 15">M1G-methyltransferase</fullName>
    </alternativeName>
    <alternativeName>
        <fullName evidence="13 15">tRNA [GM37] methyltransferase</fullName>
    </alternativeName>
</protein>
<dbReference type="GO" id="GO:0005829">
    <property type="term" value="C:cytosol"/>
    <property type="evidence" value="ECO:0007669"/>
    <property type="project" value="TreeGrafter"/>
</dbReference>
<dbReference type="InterPro" id="IPR023148">
    <property type="entry name" value="tRNA_m1G_MeTrfase_C_sf"/>
</dbReference>
<dbReference type="OrthoDB" id="9807416at2"/>
<dbReference type="PIRSF" id="PIRSF000386">
    <property type="entry name" value="tRNA_mtase"/>
    <property type="match status" value="1"/>
</dbReference>
<reference evidence="19 20" key="1">
    <citation type="submission" date="2019-08" db="EMBL/GenBank/DDBJ databases">
        <title>Highly reduced genomes of protist endosymbionts show evolutionary convergence.</title>
        <authorList>
            <person name="George E."/>
            <person name="Husnik F."/>
            <person name="Tashyreva D."/>
            <person name="Prokopchuk G."/>
            <person name="Horak A."/>
            <person name="Kwong W.K."/>
            <person name="Lukes J."/>
            <person name="Keeling P.J."/>
        </authorList>
    </citation>
    <scope>NUCLEOTIDE SEQUENCE [LARGE SCALE GENOMIC DNA]</scope>
    <source>
        <strain evidence="19">1604HC</strain>
    </source>
</reference>
<dbReference type="InterPro" id="IPR029026">
    <property type="entry name" value="tRNA_m1G_MTases_N"/>
</dbReference>
<dbReference type="GO" id="GO:0002939">
    <property type="term" value="P:tRNA N1-guanine methylation"/>
    <property type="evidence" value="ECO:0007669"/>
    <property type="project" value="TreeGrafter"/>
</dbReference>
<dbReference type="InterPro" id="IPR029028">
    <property type="entry name" value="Alpha/beta_knot_MTases"/>
</dbReference>
<keyword evidence="10 15" id="KW-0949">S-adenosyl-L-methionine</keyword>
<keyword evidence="8 15" id="KW-0489">Methyltransferase</keyword>
<comment type="catalytic activity">
    <reaction evidence="14 15 17">
        <text>guanosine(37) in tRNA + S-adenosyl-L-methionine = N(1)-methylguanosine(37) in tRNA + S-adenosyl-L-homocysteine + H(+)</text>
        <dbReference type="Rhea" id="RHEA:36899"/>
        <dbReference type="Rhea" id="RHEA-COMP:10145"/>
        <dbReference type="Rhea" id="RHEA-COMP:10147"/>
        <dbReference type="ChEBI" id="CHEBI:15378"/>
        <dbReference type="ChEBI" id="CHEBI:57856"/>
        <dbReference type="ChEBI" id="CHEBI:59789"/>
        <dbReference type="ChEBI" id="CHEBI:73542"/>
        <dbReference type="ChEBI" id="CHEBI:74269"/>
        <dbReference type="EC" id="2.1.1.228"/>
    </reaction>
</comment>
<dbReference type="EMBL" id="CP043314">
    <property type="protein sequence ID" value="QEK38897.1"/>
    <property type="molecule type" value="Genomic_DNA"/>
</dbReference>
<evidence type="ECO:0000256" key="9">
    <source>
        <dbReference type="ARBA" id="ARBA00022679"/>
    </source>
</evidence>
<evidence type="ECO:0000256" key="7">
    <source>
        <dbReference type="ARBA" id="ARBA00022490"/>
    </source>
</evidence>
<dbReference type="InterPro" id="IPR002649">
    <property type="entry name" value="tRNA_m1G_MeTrfase_TrmD"/>
</dbReference>
<evidence type="ECO:0000256" key="1">
    <source>
        <dbReference type="ARBA" id="ARBA00002634"/>
    </source>
</evidence>
<dbReference type="Pfam" id="PF01746">
    <property type="entry name" value="tRNA_m1G_MT"/>
    <property type="match status" value="1"/>
</dbReference>
<evidence type="ECO:0000256" key="4">
    <source>
        <dbReference type="ARBA" id="ARBA00011738"/>
    </source>
</evidence>
<dbReference type="KEGG" id="nabu:FZC36_00380"/>
<evidence type="ECO:0000256" key="6">
    <source>
        <dbReference type="ARBA" id="ARBA00014679"/>
    </source>
</evidence>
<keyword evidence="9 15" id="KW-0808">Transferase</keyword>
<evidence type="ECO:0000256" key="8">
    <source>
        <dbReference type="ARBA" id="ARBA00022603"/>
    </source>
</evidence>
<evidence type="ECO:0000256" key="16">
    <source>
        <dbReference type="PIRSR" id="PIRSR000386-1"/>
    </source>
</evidence>
<accession>A0A5C0UGR7</accession>
<gene>
    <name evidence="15 19" type="primary">trmD</name>
    <name evidence="19" type="ORF">FZC36_00380</name>
</gene>
<evidence type="ECO:0000256" key="2">
    <source>
        <dbReference type="ARBA" id="ARBA00004496"/>
    </source>
</evidence>
<dbReference type="InterPro" id="IPR016009">
    <property type="entry name" value="tRNA_MeTrfase_TRMD/TRM10"/>
</dbReference>